<dbReference type="SUPFAM" id="SSF52833">
    <property type="entry name" value="Thioredoxin-like"/>
    <property type="match status" value="1"/>
</dbReference>
<evidence type="ECO:0000313" key="5">
    <source>
        <dbReference type="Proteomes" id="UP000439917"/>
    </source>
</evidence>
<dbReference type="EMBL" id="WAGF01000014">
    <property type="protein sequence ID" value="KAB0877051.1"/>
    <property type="molecule type" value="Genomic_DNA"/>
</dbReference>
<evidence type="ECO:0000313" key="4">
    <source>
        <dbReference type="EMBL" id="KAB0877051.1"/>
    </source>
</evidence>
<feature type="domain" description="GST N-terminal" evidence="1">
    <location>
        <begin position="1"/>
        <end position="76"/>
    </location>
</feature>
<reference evidence="3" key="1">
    <citation type="journal article" date="2018" name="Virulence">
        <title>Co-occurrence of 3 different resistance plasmids in a multi-drug resistant Cronobacter sakazakii isolate causing neonatal infections.</title>
        <authorList>
            <person name="Shi L."/>
            <person name="Liang Q."/>
            <person name="Zhan Z."/>
            <person name="Feng J."/>
            <person name="Zhao Y."/>
            <person name="Chen Y."/>
            <person name="Huang M."/>
            <person name="Tong Y."/>
            <person name="Wu W."/>
            <person name="Chen W."/>
            <person name="Li X."/>
            <person name="Yin Z."/>
            <person name="Wang J."/>
            <person name="Zhou D."/>
        </authorList>
    </citation>
    <scope>NUCLEOTIDE SEQUENCE</scope>
    <source>
        <strain evidence="3">505108</strain>
        <plasmid evidence="3">p505108-T6SS</plasmid>
    </source>
</reference>
<gene>
    <name evidence="3" type="primary">gstF</name>
    <name evidence="4" type="ORF">FZI38_14995</name>
</gene>
<dbReference type="InterPro" id="IPR036282">
    <property type="entry name" value="Glutathione-S-Trfase_C_sf"/>
</dbReference>
<dbReference type="InterPro" id="IPR040079">
    <property type="entry name" value="Glutathione_S-Trfase"/>
</dbReference>
<geneLocation type="plasmid" evidence="3">
    <name>p505108-T6SS</name>
</geneLocation>
<dbReference type="SFLD" id="SFLDG00358">
    <property type="entry name" value="Main_(cytGST)"/>
    <property type="match status" value="1"/>
</dbReference>
<evidence type="ECO:0000259" key="1">
    <source>
        <dbReference type="PROSITE" id="PS50404"/>
    </source>
</evidence>
<dbReference type="EMBL" id="KY978630">
    <property type="protein sequence ID" value="ASR82258.1"/>
    <property type="molecule type" value="Genomic_DNA"/>
</dbReference>
<dbReference type="InterPro" id="IPR004045">
    <property type="entry name" value="Glutathione_S-Trfase_N"/>
</dbReference>
<dbReference type="InterPro" id="IPR010987">
    <property type="entry name" value="Glutathione-S-Trfase_C-like"/>
</dbReference>
<dbReference type="PANTHER" id="PTHR44051:SF8">
    <property type="entry name" value="GLUTATHIONE S-TRANSFERASE GSTA"/>
    <property type="match status" value="1"/>
</dbReference>
<reference evidence="4 5" key="3">
    <citation type="submission" date="2019-09" db="EMBL/GenBank/DDBJ databases">
        <title>Prevalence, distribution, and phylogeny of type two toxin-antitoxin genes possessed by Cronobacter species where C. sakazakii homologs follow sequence type lineages.</title>
        <authorList>
            <person name="Finkelstein S."/>
            <person name="Negrete F."/>
            <person name="Jang H."/>
            <person name="Gopinath G.R."/>
            <person name="Tall B.D."/>
        </authorList>
    </citation>
    <scope>NUCLEOTIDE SEQUENCE [LARGE SCALE GENOMIC DNA]</scope>
    <source>
        <strain evidence="4 5">MOD1_Comp4</strain>
    </source>
</reference>
<keyword evidence="3" id="KW-0808">Transferase</keyword>
<dbReference type="SFLD" id="SFLDG01150">
    <property type="entry name" value="Main.1:_Beta-like"/>
    <property type="match status" value="1"/>
</dbReference>
<accession>A0A222ZCS3</accession>
<keyword evidence="3" id="KW-0614">Plasmid</keyword>
<dbReference type="CDD" id="cd03046">
    <property type="entry name" value="GST_N_GTT1_like"/>
    <property type="match status" value="1"/>
</dbReference>
<dbReference type="RefSeq" id="WP_007854604.1">
    <property type="nucleotide sequence ID" value="NZ_CABMLV010000002.1"/>
</dbReference>
<dbReference type="SUPFAM" id="SSF47616">
    <property type="entry name" value="GST C-terminal domain-like"/>
    <property type="match status" value="1"/>
</dbReference>
<proteinExistence type="predicted"/>
<dbReference type="PROSITE" id="PS50405">
    <property type="entry name" value="GST_CTER"/>
    <property type="match status" value="1"/>
</dbReference>
<evidence type="ECO:0000313" key="3">
    <source>
        <dbReference type="EMBL" id="ASR82258.1"/>
    </source>
</evidence>
<dbReference type="GO" id="GO:0016740">
    <property type="term" value="F:transferase activity"/>
    <property type="evidence" value="ECO:0007669"/>
    <property type="project" value="UniProtKB-KW"/>
</dbReference>
<reference evidence="3" key="2">
    <citation type="submission" date="2019-05" db="EMBL/GenBank/DDBJ databases">
        <authorList>
            <person name="Shi L."/>
            <person name="Feng J."/>
            <person name="Zhang D."/>
            <person name="Zhou D."/>
        </authorList>
    </citation>
    <scope>NUCLEOTIDE SEQUENCE</scope>
    <source>
        <strain evidence="3">505108</strain>
        <plasmid evidence="3">p505108-T6SS</plasmid>
    </source>
</reference>
<sequence>MIVYTYPKSRSLRVLWTLEELGMPYESIKADILCDAPEVPSPHPRGKVPFLTDGDVSICETLAICTWLCEKQPATALFPADPVRRAAINSWISFALTDLESPVWNLLKQMIFVPEAQRSAALTHYFKTEAAKAVAMVDLADNAPWIAGDDFTLADIFMSHTLFWAKLGGITLGETLENYVNRAFSRPAFIQAQQRNNQ</sequence>
<dbReference type="PANTHER" id="PTHR44051">
    <property type="entry name" value="GLUTATHIONE S-TRANSFERASE-RELATED"/>
    <property type="match status" value="1"/>
</dbReference>
<organism evidence="3">
    <name type="scientific">Cronobacter sakazakii</name>
    <name type="common">Enterobacter sakazakii</name>
    <dbReference type="NCBI Taxonomy" id="28141"/>
    <lineage>
        <taxon>Bacteria</taxon>
        <taxon>Pseudomonadati</taxon>
        <taxon>Pseudomonadota</taxon>
        <taxon>Gammaproteobacteria</taxon>
        <taxon>Enterobacterales</taxon>
        <taxon>Enterobacteriaceae</taxon>
        <taxon>Cronobacter</taxon>
    </lineage>
</organism>
<dbReference type="SFLD" id="SFLDS00019">
    <property type="entry name" value="Glutathione_Transferase_(cytos"/>
    <property type="match status" value="1"/>
</dbReference>
<evidence type="ECO:0000259" key="2">
    <source>
        <dbReference type="PROSITE" id="PS50405"/>
    </source>
</evidence>
<dbReference type="InterPro" id="IPR036249">
    <property type="entry name" value="Thioredoxin-like_sf"/>
</dbReference>
<dbReference type="PROSITE" id="PS50404">
    <property type="entry name" value="GST_NTER"/>
    <property type="match status" value="1"/>
</dbReference>
<name>A0A222ZCS3_CROSK</name>
<dbReference type="Pfam" id="PF13417">
    <property type="entry name" value="GST_N_3"/>
    <property type="match status" value="1"/>
</dbReference>
<dbReference type="Proteomes" id="UP000439917">
    <property type="component" value="Unassembled WGS sequence"/>
</dbReference>
<dbReference type="Gene3D" id="1.20.1050.10">
    <property type="match status" value="1"/>
</dbReference>
<dbReference type="Gene3D" id="3.40.30.10">
    <property type="entry name" value="Glutaredoxin"/>
    <property type="match status" value="1"/>
</dbReference>
<protein>
    <submittedName>
        <fullName evidence="3 4">Glutathione S-transferase</fullName>
    </submittedName>
</protein>
<dbReference type="AlphaFoldDB" id="A0A222ZCS3"/>
<feature type="domain" description="GST C-terminal" evidence="2">
    <location>
        <begin position="81"/>
        <end position="198"/>
    </location>
</feature>